<protein>
    <submittedName>
        <fullName evidence="3">Adenylate cyclase</fullName>
    </submittedName>
</protein>
<proteinExistence type="inferred from homology"/>
<comment type="similarity">
    <text evidence="1">Belongs to the adenylyl cyclase class-3 family.</text>
</comment>
<dbReference type="SMART" id="SM00044">
    <property type="entry name" value="CYCc"/>
    <property type="match status" value="1"/>
</dbReference>
<dbReference type="EMBL" id="FNFM01000007">
    <property type="protein sequence ID" value="SDK37514.1"/>
    <property type="molecule type" value="Genomic_DNA"/>
</dbReference>
<dbReference type="SUPFAM" id="SSF55073">
    <property type="entry name" value="Nucleotide cyclase"/>
    <property type="match status" value="1"/>
</dbReference>
<accession>A0A1G9BEM4</accession>
<dbReference type="InterPro" id="IPR001054">
    <property type="entry name" value="A/G_cyclase"/>
</dbReference>
<dbReference type="CDD" id="cd07302">
    <property type="entry name" value="CHD"/>
    <property type="match status" value="1"/>
</dbReference>
<organism evidence="3 4">
    <name type="scientific">Actinopolyspora mzabensis</name>
    <dbReference type="NCBI Taxonomy" id="995066"/>
    <lineage>
        <taxon>Bacteria</taxon>
        <taxon>Bacillati</taxon>
        <taxon>Actinomycetota</taxon>
        <taxon>Actinomycetes</taxon>
        <taxon>Actinopolysporales</taxon>
        <taxon>Actinopolysporaceae</taxon>
        <taxon>Actinopolyspora</taxon>
    </lineage>
</organism>
<dbReference type="Gene3D" id="3.30.70.1230">
    <property type="entry name" value="Nucleotide cyclase"/>
    <property type="match status" value="1"/>
</dbReference>
<evidence type="ECO:0000313" key="3">
    <source>
        <dbReference type="EMBL" id="SDK37514.1"/>
    </source>
</evidence>
<evidence type="ECO:0000256" key="1">
    <source>
        <dbReference type="ARBA" id="ARBA00005381"/>
    </source>
</evidence>
<dbReference type="AlphaFoldDB" id="A0A1G9BEM4"/>
<feature type="domain" description="Guanylate cyclase" evidence="2">
    <location>
        <begin position="170"/>
        <end position="279"/>
    </location>
</feature>
<keyword evidence="4" id="KW-1185">Reference proteome</keyword>
<dbReference type="GO" id="GO:0004016">
    <property type="term" value="F:adenylate cyclase activity"/>
    <property type="evidence" value="ECO:0007669"/>
    <property type="project" value="UniProtKB-ARBA"/>
</dbReference>
<dbReference type="PANTHER" id="PTHR43081">
    <property type="entry name" value="ADENYLATE CYCLASE, TERMINAL-DIFFERENTIATION SPECIFIC-RELATED"/>
    <property type="match status" value="1"/>
</dbReference>
<evidence type="ECO:0000259" key="2">
    <source>
        <dbReference type="PROSITE" id="PS50125"/>
    </source>
</evidence>
<dbReference type="InterPro" id="IPR029787">
    <property type="entry name" value="Nucleotide_cyclase"/>
</dbReference>
<evidence type="ECO:0000313" key="4">
    <source>
        <dbReference type="Proteomes" id="UP000199213"/>
    </source>
</evidence>
<sequence length="328" mass="35911">MCSSFEPHDDFVAPDNPVERALLGGEPRYRKAEVARLAGVELSRAERLWQAMGFAHVAPEAVVFTDFDVDAMRTVDKLVSAEVIPPELETAVARSLAQTMSRLAEWQLGIFKAVLGDTFATDIETTAEVAEAILPVMENLQGYVWRRHLSAIAARELDEADTGPEEPTVVVGFADIVGYTRLVRDYSERELARLIDDFEDLVTRVIAENHGRIVKTVGDEVLFVADTVRDGAEIALSLNENVAREPDLPPLRIGLAHGTVLARFGDVYGSTVNIASRLTTLARPSSVLVDRECAAGLRPESGFVLTSLGPNKVSGFRGLRAWALRRSE</sequence>
<dbReference type="PANTHER" id="PTHR43081:SF19">
    <property type="entry name" value="PH-SENSITIVE ADENYLATE CYCLASE RV1264"/>
    <property type="match status" value="1"/>
</dbReference>
<dbReference type="InterPro" id="IPR050697">
    <property type="entry name" value="Adenylyl/Guanylyl_Cyclase_3/4"/>
</dbReference>
<dbReference type="GO" id="GO:0035556">
    <property type="term" value="P:intracellular signal transduction"/>
    <property type="evidence" value="ECO:0007669"/>
    <property type="project" value="InterPro"/>
</dbReference>
<dbReference type="GO" id="GO:0006171">
    <property type="term" value="P:cAMP biosynthetic process"/>
    <property type="evidence" value="ECO:0007669"/>
    <property type="project" value="TreeGrafter"/>
</dbReference>
<dbReference type="Proteomes" id="UP000199213">
    <property type="component" value="Unassembled WGS sequence"/>
</dbReference>
<dbReference type="OrthoDB" id="310836at2"/>
<dbReference type="Pfam" id="PF00211">
    <property type="entry name" value="Guanylate_cyc"/>
    <property type="match status" value="1"/>
</dbReference>
<dbReference type="PROSITE" id="PS50125">
    <property type="entry name" value="GUANYLATE_CYCLASE_2"/>
    <property type="match status" value="1"/>
</dbReference>
<reference evidence="4" key="1">
    <citation type="submission" date="2016-10" db="EMBL/GenBank/DDBJ databases">
        <authorList>
            <person name="Varghese N."/>
            <person name="Submissions S."/>
        </authorList>
    </citation>
    <scope>NUCLEOTIDE SEQUENCE [LARGE SCALE GENOMIC DNA]</scope>
    <source>
        <strain evidence="4">DSM 45460</strain>
    </source>
</reference>
<gene>
    <name evidence="3" type="ORF">SAMN04487820_10792</name>
</gene>
<name>A0A1G9BEM4_ACTMZ</name>